<keyword evidence="6" id="KW-1133">Transmembrane helix</keyword>
<dbReference type="Gene3D" id="1.25.40.10">
    <property type="entry name" value="Tetratricopeptide repeat domain"/>
    <property type="match status" value="1"/>
</dbReference>
<dbReference type="Proteomes" id="UP000595895">
    <property type="component" value="Chromosome"/>
</dbReference>
<evidence type="ECO:0000256" key="2">
    <source>
        <dbReference type="ARBA" id="ARBA00022803"/>
    </source>
</evidence>
<dbReference type="EMBL" id="CP066802">
    <property type="protein sequence ID" value="QQM67579.1"/>
    <property type="molecule type" value="Genomic_DNA"/>
</dbReference>
<keyword evidence="3" id="KW-0793">Thylakoid</keyword>
<keyword evidence="1" id="KW-0677">Repeat</keyword>
<dbReference type="InterPro" id="IPR019734">
    <property type="entry name" value="TPR_rpt"/>
</dbReference>
<feature type="repeat" description="TPR" evidence="4">
    <location>
        <begin position="151"/>
        <end position="184"/>
    </location>
</feature>
<dbReference type="RefSeq" id="WP_200276284.1">
    <property type="nucleotide sequence ID" value="NZ_CP066802.1"/>
</dbReference>
<name>A0A7T7MAB3_9ACTO</name>
<evidence type="ECO:0000256" key="1">
    <source>
        <dbReference type="ARBA" id="ARBA00022737"/>
    </source>
</evidence>
<protein>
    <submittedName>
        <fullName evidence="7">Tetratricopeptide repeat protein</fullName>
    </submittedName>
</protein>
<feature type="region of interest" description="Disordered" evidence="5">
    <location>
        <begin position="38"/>
        <end position="70"/>
    </location>
</feature>
<evidence type="ECO:0000256" key="4">
    <source>
        <dbReference type="PROSITE-ProRule" id="PRU00339"/>
    </source>
</evidence>
<gene>
    <name evidence="7" type="ORF">JG540_01365</name>
</gene>
<proteinExistence type="predicted"/>
<evidence type="ECO:0000313" key="7">
    <source>
        <dbReference type="EMBL" id="QQM67579.1"/>
    </source>
</evidence>
<reference evidence="7 8" key="1">
    <citation type="submission" date="2020-12" db="EMBL/GenBank/DDBJ databases">
        <authorList>
            <person name="Zhou J."/>
        </authorList>
    </citation>
    <scope>NUCLEOTIDE SEQUENCE [LARGE SCALE GENOMIC DNA]</scope>
    <source>
        <strain evidence="7 8">CCUG 61299</strain>
    </source>
</reference>
<dbReference type="SMART" id="SM00028">
    <property type="entry name" value="TPR"/>
    <property type="match status" value="3"/>
</dbReference>
<feature type="region of interest" description="Disordered" evidence="5">
    <location>
        <begin position="99"/>
        <end position="119"/>
    </location>
</feature>
<dbReference type="AlphaFoldDB" id="A0A7T7MAB3"/>
<keyword evidence="6" id="KW-0472">Membrane</keyword>
<evidence type="ECO:0000256" key="5">
    <source>
        <dbReference type="SAM" id="MobiDB-lite"/>
    </source>
</evidence>
<dbReference type="SUPFAM" id="SSF48452">
    <property type="entry name" value="TPR-like"/>
    <property type="match status" value="1"/>
</dbReference>
<keyword evidence="6" id="KW-0812">Transmembrane</keyword>
<feature type="compositionally biased region" description="Low complexity" evidence="5">
    <location>
        <begin position="55"/>
        <end position="67"/>
    </location>
</feature>
<dbReference type="PROSITE" id="PS50005">
    <property type="entry name" value="TPR"/>
    <property type="match status" value="2"/>
</dbReference>
<feature type="transmembrane region" description="Helical" evidence="6">
    <location>
        <begin position="77"/>
        <end position="97"/>
    </location>
</feature>
<dbReference type="PANTHER" id="PTHR44943">
    <property type="entry name" value="CELLULOSE SYNTHASE OPERON PROTEIN C"/>
    <property type="match status" value="1"/>
</dbReference>
<evidence type="ECO:0000256" key="6">
    <source>
        <dbReference type="SAM" id="Phobius"/>
    </source>
</evidence>
<evidence type="ECO:0000313" key="8">
    <source>
        <dbReference type="Proteomes" id="UP000595895"/>
    </source>
</evidence>
<sequence length="280" mass="29985">MKPPRRPSFREELEDYLASAPEGLRDWADEQLAALKDQGADVAEVLGEDAEEEPSTSTRRTAATRSSPQHRAGVSKVNLVLVALLAAAVVVIVQQAGAGGSPSSGVLPAGHPDIASTAMPTDLQGLDESVPVDPEREQELKAAIAADPADHASRQELGVMYIKAALYQQASTVLQEVLDAEPDNLDALLAIGLAEFQQNHFDRAEQSWDRAAEVRPEAAEPWYNLGFLHMAKTPPDPQRAQECWSKVLQLAPGSDMAANVREHQQRIGRAQPTAGPGNGG</sequence>
<evidence type="ECO:0000256" key="3">
    <source>
        <dbReference type="ARBA" id="ARBA00023078"/>
    </source>
</evidence>
<dbReference type="KEGG" id="awe:JG540_01365"/>
<dbReference type="InterPro" id="IPR051685">
    <property type="entry name" value="Ycf3/AcsC/BcsC/TPR_MFPF"/>
</dbReference>
<organism evidence="7 8">
    <name type="scientific">Actinomyces weissii</name>
    <dbReference type="NCBI Taxonomy" id="675090"/>
    <lineage>
        <taxon>Bacteria</taxon>
        <taxon>Bacillati</taxon>
        <taxon>Actinomycetota</taxon>
        <taxon>Actinomycetes</taxon>
        <taxon>Actinomycetales</taxon>
        <taxon>Actinomycetaceae</taxon>
        <taxon>Actinomyces</taxon>
    </lineage>
</organism>
<dbReference type="InterPro" id="IPR011990">
    <property type="entry name" value="TPR-like_helical_dom_sf"/>
</dbReference>
<accession>A0A7T7MAB3</accession>
<feature type="repeat" description="TPR" evidence="4">
    <location>
        <begin position="185"/>
        <end position="218"/>
    </location>
</feature>
<keyword evidence="2 4" id="KW-0802">TPR repeat</keyword>
<dbReference type="PANTHER" id="PTHR44943:SF9">
    <property type="entry name" value="TPR-REPEAT-CONTAINING PROTEIN"/>
    <property type="match status" value="1"/>
</dbReference>
<keyword evidence="8" id="KW-1185">Reference proteome</keyword>